<evidence type="ECO:0000313" key="4">
    <source>
        <dbReference type="Proteomes" id="UP000816034"/>
    </source>
</evidence>
<dbReference type="InterPro" id="IPR029787">
    <property type="entry name" value="Nucleotide_cyclase"/>
</dbReference>
<gene>
    <name evidence="3" type="ORF">C9374_009571</name>
</gene>
<feature type="compositionally biased region" description="Low complexity" evidence="1">
    <location>
        <begin position="504"/>
        <end position="516"/>
    </location>
</feature>
<dbReference type="EMBL" id="PYSW02000003">
    <property type="protein sequence ID" value="KAG2392994.1"/>
    <property type="molecule type" value="Genomic_DNA"/>
</dbReference>
<name>A0AA88KRU3_NAELO</name>
<keyword evidence="2" id="KW-1133">Transmembrane helix</keyword>
<dbReference type="AlphaFoldDB" id="A0AA88KRU3"/>
<feature type="region of interest" description="Disordered" evidence="1">
    <location>
        <begin position="484"/>
        <end position="538"/>
    </location>
</feature>
<keyword evidence="4" id="KW-1185">Reference proteome</keyword>
<dbReference type="RefSeq" id="XP_044554888.1">
    <property type="nucleotide sequence ID" value="XM_044699773.1"/>
</dbReference>
<evidence type="ECO:0000256" key="2">
    <source>
        <dbReference type="SAM" id="Phobius"/>
    </source>
</evidence>
<proteinExistence type="predicted"/>
<evidence type="ECO:0000256" key="1">
    <source>
        <dbReference type="SAM" id="MobiDB-lite"/>
    </source>
</evidence>
<dbReference type="GeneID" id="68102025"/>
<keyword evidence="2" id="KW-0472">Membrane</keyword>
<sequence length="841" mass="94089">MSSKNQVHPGHIESVSDRLGSDHDIQQLLQQHETEETKQSFHGRAARSQRNKHLQGCISLRTFVVIAIISLILLCSIMVYLSVFIGMFISIEELSRKVVSNVEDKIVLYISQMLDKLKMVSNIGADLYNYGLLDKTQMRDYIFRQYNNSEILTGYFFATPTERYAVIELFGSLYYTSQIPPFRGMIRDKVNGDGSVVAYNYSVDPTPAEVIQQGFYNSTIKAAAKMGSKGAFGSIYYIINGSLALPYGSMLYDPVKFKQGIVSGVKGIYRCTVPLIVLSNFLQRIRVFERGYVLVTEFNSTQSVAGSINTTTYDMKSTLSIFDITDRNAGALMKKIYSTYSADKLPSNLRMESLGVNYMITTRTFTIDNLNWKLYIVVYEEDVTLTTTISIAASVGAMLVITCLALVFGLYLSHAITKPISFLRQQFELIKYMNLDGIHMPGSMFSEISQIYSNLDNTVDWLREIKSFVPENVFYQLQRLDSFHENPPNPSSEDSKTDNKAGSNEENLSSPNSNRELLTRPSASSASEAMGHESRKSDDLARGGGIFKMGLTSKECSVLYITLPQYLLQYSQDEIGHSFPKIITALSSISKIFNGNLQIVSNSEYQIVIESKRKSQKPVTCLAQECALKIEKGLGIVNTFLAQNNMQPISYCIGVATSSSLVGNLGTNAIRFFSCISQACESAKNLCFIANQLKLNVLIDERTQSECKNKFVARPVDRILVEKCVHSSAANNSPAISTIYHLIKESAVESDEWLYELQAKNENECCNDLHRVFDIFKSNISQQEFEDALSCATMKLENYLTKNPTDVASQKLLSLLGRLSSVEKAQSYHSKVNHSVVQVSL</sequence>
<dbReference type="Proteomes" id="UP000816034">
    <property type="component" value="Unassembled WGS sequence"/>
</dbReference>
<feature type="transmembrane region" description="Helical" evidence="2">
    <location>
        <begin position="58"/>
        <end position="91"/>
    </location>
</feature>
<comment type="caution">
    <text evidence="3">The sequence shown here is derived from an EMBL/GenBank/DDBJ whole genome shotgun (WGS) entry which is preliminary data.</text>
</comment>
<evidence type="ECO:0000313" key="3">
    <source>
        <dbReference type="EMBL" id="KAG2392994.1"/>
    </source>
</evidence>
<dbReference type="SUPFAM" id="SSF55073">
    <property type="entry name" value="Nucleotide cyclase"/>
    <property type="match status" value="1"/>
</dbReference>
<accession>A0AA88KRU3</accession>
<reference evidence="3 4" key="1">
    <citation type="journal article" date="2018" name="BMC Genomics">
        <title>The genome of Naegleria lovaniensis, the basis for a comparative approach to unravel pathogenicity factors of the human pathogenic amoeba N. fowleri.</title>
        <authorList>
            <person name="Liechti N."/>
            <person name="Schurch N."/>
            <person name="Bruggmann R."/>
            <person name="Wittwer M."/>
        </authorList>
    </citation>
    <scope>NUCLEOTIDE SEQUENCE [LARGE SCALE GENOMIC DNA]</scope>
    <source>
        <strain evidence="3 4">ATCC 30569</strain>
    </source>
</reference>
<evidence type="ECO:0008006" key="5">
    <source>
        <dbReference type="Google" id="ProtNLM"/>
    </source>
</evidence>
<keyword evidence="2" id="KW-0812">Transmembrane</keyword>
<protein>
    <recommendedName>
        <fullName evidence="5">Guanylate cyclase domain-containing protein</fullName>
    </recommendedName>
</protein>
<dbReference type="Gene3D" id="3.30.70.1230">
    <property type="entry name" value="Nucleotide cyclase"/>
    <property type="match status" value="1"/>
</dbReference>
<feature type="transmembrane region" description="Helical" evidence="2">
    <location>
        <begin position="391"/>
        <end position="412"/>
    </location>
</feature>
<organism evidence="3 4">
    <name type="scientific">Naegleria lovaniensis</name>
    <name type="common">Amoeba</name>
    <dbReference type="NCBI Taxonomy" id="51637"/>
    <lineage>
        <taxon>Eukaryota</taxon>
        <taxon>Discoba</taxon>
        <taxon>Heterolobosea</taxon>
        <taxon>Tetramitia</taxon>
        <taxon>Eutetramitia</taxon>
        <taxon>Vahlkampfiidae</taxon>
        <taxon>Naegleria</taxon>
    </lineage>
</organism>